<dbReference type="EMBL" id="VSSQ01042255">
    <property type="protein sequence ID" value="MPM95805.1"/>
    <property type="molecule type" value="Genomic_DNA"/>
</dbReference>
<accession>A0A645E2P9</accession>
<proteinExistence type="inferred from homology"/>
<dbReference type="GO" id="GO:0009307">
    <property type="term" value="P:DNA restriction-modification system"/>
    <property type="evidence" value="ECO:0007669"/>
    <property type="project" value="UniProtKB-KW"/>
</dbReference>
<gene>
    <name evidence="8" type="ORF">SDC9_142960</name>
</gene>
<comment type="catalytic activity">
    <reaction evidence="7">
        <text>a 2'-deoxycytidine in DNA + S-adenosyl-L-methionine = an N(4)-methyl-2'-deoxycytidine in DNA + S-adenosyl-L-homocysteine + H(+)</text>
        <dbReference type="Rhea" id="RHEA:16857"/>
        <dbReference type="Rhea" id="RHEA-COMP:11369"/>
        <dbReference type="Rhea" id="RHEA-COMP:13674"/>
        <dbReference type="ChEBI" id="CHEBI:15378"/>
        <dbReference type="ChEBI" id="CHEBI:57856"/>
        <dbReference type="ChEBI" id="CHEBI:59789"/>
        <dbReference type="ChEBI" id="CHEBI:85452"/>
        <dbReference type="ChEBI" id="CHEBI:137933"/>
        <dbReference type="EC" id="2.1.1.113"/>
    </reaction>
</comment>
<organism evidence="8">
    <name type="scientific">bioreactor metagenome</name>
    <dbReference type="NCBI Taxonomy" id="1076179"/>
    <lineage>
        <taxon>unclassified sequences</taxon>
        <taxon>metagenomes</taxon>
        <taxon>ecological metagenomes</taxon>
    </lineage>
</organism>
<name>A0A645E2P9_9ZZZZ</name>
<dbReference type="EC" id="2.1.1.113" evidence="2"/>
<evidence type="ECO:0000256" key="3">
    <source>
        <dbReference type="ARBA" id="ARBA00022603"/>
    </source>
</evidence>
<sequence>MFFHKETLREIISLKYYFSQKEELANLDNIDLWIRMVATNRLTGHSSGFFSVYTLPPNMAVSQESQKRINLKRNQIPEYRNTKEIIVKKTKDLIKNLSENQKTILRGIGKKSLFINCDARYTSVIKNESINLIVTSPPFLDIVQYAADNWLRCWFNDIDDDLTSRITMSKTIEDWENVMNDVFKEFYRITKNNALIAFEVGEIKNGKLNLDEYVVKIGINNGFKCIGIMINSQIFTKTANIWGIKNNSKGTNTNRIVIFQKNKL</sequence>
<evidence type="ECO:0000313" key="8">
    <source>
        <dbReference type="EMBL" id="MPM95805.1"/>
    </source>
</evidence>
<evidence type="ECO:0000256" key="7">
    <source>
        <dbReference type="ARBA" id="ARBA00049120"/>
    </source>
</evidence>
<keyword evidence="6" id="KW-0680">Restriction system</keyword>
<dbReference type="Gene3D" id="3.40.50.150">
    <property type="entry name" value="Vaccinia Virus protein VP39"/>
    <property type="match status" value="1"/>
</dbReference>
<evidence type="ECO:0000256" key="2">
    <source>
        <dbReference type="ARBA" id="ARBA00012185"/>
    </source>
</evidence>
<keyword evidence="4" id="KW-0808">Transferase</keyword>
<comment type="caution">
    <text evidence="8">The sequence shown here is derived from an EMBL/GenBank/DDBJ whole genome shotgun (WGS) entry which is preliminary data.</text>
</comment>
<keyword evidence="3" id="KW-0489">Methyltransferase</keyword>
<evidence type="ECO:0000256" key="6">
    <source>
        <dbReference type="ARBA" id="ARBA00022747"/>
    </source>
</evidence>
<keyword evidence="5" id="KW-0949">S-adenosyl-L-methionine</keyword>
<dbReference type="InterPro" id="IPR017985">
    <property type="entry name" value="MeTrfase_CN4_CS"/>
</dbReference>
<evidence type="ECO:0000256" key="1">
    <source>
        <dbReference type="ARBA" id="ARBA00010203"/>
    </source>
</evidence>
<reference evidence="8" key="1">
    <citation type="submission" date="2019-08" db="EMBL/GenBank/DDBJ databases">
        <authorList>
            <person name="Kucharzyk K."/>
            <person name="Murdoch R.W."/>
            <person name="Higgins S."/>
            <person name="Loffler F."/>
        </authorList>
    </citation>
    <scope>NUCLEOTIDE SEQUENCE</scope>
</reference>
<dbReference type="PROSITE" id="PS00093">
    <property type="entry name" value="N4_MTASE"/>
    <property type="match status" value="1"/>
</dbReference>
<dbReference type="SUPFAM" id="SSF53335">
    <property type="entry name" value="S-adenosyl-L-methionine-dependent methyltransferases"/>
    <property type="match status" value="1"/>
</dbReference>
<dbReference type="GO" id="GO:0015667">
    <property type="term" value="F:site-specific DNA-methyltransferase (cytosine-N4-specific) activity"/>
    <property type="evidence" value="ECO:0007669"/>
    <property type="project" value="UniProtKB-EC"/>
</dbReference>
<dbReference type="AlphaFoldDB" id="A0A645E2P9"/>
<evidence type="ECO:0000256" key="4">
    <source>
        <dbReference type="ARBA" id="ARBA00022679"/>
    </source>
</evidence>
<evidence type="ECO:0000256" key="5">
    <source>
        <dbReference type="ARBA" id="ARBA00022691"/>
    </source>
</evidence>
<dbReference type="GO" id="GO:0032259">
    <property type="term" value="P:methylation"/>
    <property type="evidence" value="ECO:0007669"/>
    <property type="project" value="UniProtKB-KW"/>
</dbReference>
<protein>
    <recommendedName>
        <fullName evidence="2">site-specific DNA-methyltransferase (cytosine-N(4)-specific)</fullName>
        <ecNumber evidence="2">2.1.1.113</ecNumber>
    </recommendedName>
</protein>
<comment type="similarity">
    <text evidence="1">Belongs to the N(4)/N(6)-methyltransferase family. N(4) subfamily.</text>
</comment>
<dbReference type="GO" id="GO:0003677">
    <property type="term" value="F:DNA binding"/>
    <property type="evidence" value="ECO:0007669"/>
    <property type="project" value="InterPro"/>
</dbReference>
<dbReference type="InterPro" id="IPR029063">
    <property type="entry name" value="SAM-dependent_MTases_sf"/>
</dbReference>